<comment type="caution">
    <text evidence="1">The sequence shown here is derived from an EMBL/GenBank/DDBJ whole genome shotgun (WGS) entry which is preliminary data.</text>
</comment>
<evidence type="ECO:0000313" key="2">
    <source>
        <dbReference type="Proteomes" id="UP000812982"/>
    </source>
</evidence>
<protein>
    <submittedName>
        <fullName evidence="1">Uncharacterized protein</fullName>
    </submittedName>
</protein>
<sequence length="89" mass="9470">MTEGIAPRIVRDVVAVCRTIGRGDDPVDFEFAAQIVEASQFPPSMLVAVACRMIVDLSAQIDGPHSVDEFLDSVMVGAVEASMEGSHHA</sequence>
<evidence type="ECO:0000313" key="1">
    <source>
        <dbReference type="EMBL" id="MBU9764748.1"/>
    </source>
</evidence>
<name>A0ABS6KMC9_9MYCO</name>
<dbReference type="EMBL" id="VOMB01000016">
    <property type="protein sequence ID" value="MBU9764748.1"/>
    <property type="molecule type" value="Genomic_DNA"/>
</dbReference>
<dbReference type="Proteomes" id="UP000812982">
    <property type="component" value="Unassembled WGS sequence"/>
</dbReference>
<keyword evidence="2" id="KW-1185">Reference proteome</keyword>
<gene>
    <name evidence="1" type="ORF">FR943_12935</name>
</gene>
<organism evidence="1 2">
    <name type="scientific">[Mycobacterium] fortunisiensis</name>
    <dbReference type="NCBI Taxonomy" id="2600579"/>
    <lineage>
        <taxon>Bacteria</taxon>
        <taxon>Bacillati</taxon>
        <taxon>Actinomycetota</taxon>
        <taxon>Actinomycetes</taxon>
        <taxon>Mycobacteriales</taxon>
        <taxon>Mycobacteriaceae</taxon>
        <taxon>Mycolicibacterium</taxon>
    </lineage>
</organism>
<reference evidence="1 2" key="1">
    <citation type="journal article" date="2021" name="Sci. Rep.">
        <title>Phenotypic and genomic hallmarks of a novel, potentially pathogenic rapidly growing Mycobacterium species related to the Mycobacterium fortuitum complex.</title>
        <authorList>
            <person name="Gharbi R."/>
            <person name="Khanna V."/>
            <person name="Frigui W."/>
            <person name="Mhenni B."/>
            <person name="Brosch R."/>
            <person name="Mardassi H."/>
        </authorList>
    </citation>
    <scope>NUCLEOTIDE SEQUENCE [LARGE SCALE GENOMIC DNA]</scope>
    <source>
        <strain evidence="1 2">TNTM28</strain>
    </source>
</reference>
<accession>A0ABS6KMC9</accession>
<dbReference type="RefSeq" id="WP_217157561.1">
    <property type="nucleotide sequence ID" value="NZ_VOMB01000016.1"/>
</dbReference>
<proteinExistence type="predicted"/>